<protein>
    <submittedName>
        <fullName evidence="1">Uncharacterized protein</fullName>
    </submittedName>
</protein>
<gene>
    <name evidence="1" type="ORF">A5886_001212</name>
</gene>
<name>A0A242A524_9ENTE</name>
<dbReference type="EMBL" id="NGKU01000001">
    <property type="protein sequence ID" value="OTN76135.1"/>
    <property type="molecule type" value="Genomic_DNA"/>
</dbReference>
<evidence type="ECO:0000313" key="2">
    <source>
        <dbReference type="Proteomes" id="UP000195043"/>
    </source>
</evidence>
<proteinExistence type="predicted"/>
<comment type="caution">
    <text evidence="1">The sequence shown here is derived from an EMBL/GenBank/DDBJ whole genome shotgun (WGS) entry which is preliminary data.</text>
</comment>
<evidence type="ECO:0000313" key="1">
    <source>
        <dbReference type="EMBL" id="OTN76135.1"/>
    </source>
</evidence>
<dbReference type="STRING" id="1834191.A5886_001212"/>
<dbReference type="AlphaFoldDB" id="A0A242A524"/>
<dbReference type="RefSeq" id="WP_179189983.1">
    <property type="nucleotide sequence ID" value="NZ_NGKU01000001.1"/>
</dbReference>
<accession>A0A242A524</accession>
<keyword evidence="2" id="KW-1185">Reference proteome</keyword>
<sequence length="56" mass="6656">MKNEEKWMKFRTEFIENQKSKITLQQVSPKVEYLSVAGSNSFNIYGKSISRNTWPR</sequence>
<reference evidence="1 2" key="1">
    <citation type="submission" date="2017-05" db="EMBL/GenBank/DDBJ databases">
        <title>The Genome Sequence of Enterococcus sp. 8G7_MSG3316.</title>
        <authorList>
            <consortium name="The Broad Institute Genomics Platform"/>
            <consortium name="The Broad Institute Genomic Center for Infectious Diseases"/>
            <person name="Earl A."/>
            <person name="Manson A."/>
            <person name="Schwartman J."/>
            <person name="Gilmore M."/>
            <person name="Abouelleil A."/>
            <person name="Cao P."/>
            <person name="Chapman S."/>
            <person name="Cusick C."/>
            <person name="Shea T."/>
            <person name="Young S."/>
            <person name="Neafsey D."/>
            <person name="Nusbaum C."/>
            <person name="Birren B."/>
        </authorList>
    </citation>
    <scope>NUCLEOTIDE SEQUENCE [LARGE SCALE GENOMIC DNA]</scope>
    <source>
        <strain evidence="1 2">8G7_MSG3316</strain>
    </source>
</reference>
<dbReference type="Proteomes" id="UP000195043">
    <property type="component" value="Unassembled WGS sequence"/>
</dbReference>
<organism evidence="1 2">
    <name type="scientific">Candidatus Enterococcus testudinis</name>
    <dbReference type="NCBI Taxonomy" id="1834191"/>
    <lineage>
        <taxon>Bacteria</taxon>
        <taxon>Bacillati</taxon>
        <taxon>Bacillota</taxon>
        <taxon>Bacilli</taxon>
        <taxon>Lactobacillales</taxon>
        <taxon>Enterococcaceae</taxon>
        <taxon>Enterococcus</taxon>
    </lineage>
</organism>